<dbReference type="InterPro" id="IPR017937">
    <property type="entry name" value="Thioredoxin_CS"/>
</dbReference>
<dbReference type="GO" id="GO:0006457">
    <property type="term" value="P:protein folding"/>
    <property type="evidence" value="ECO:0007669"/>
    <property type="project" value="TreeGrafter"/>
</dbReference>
<dbReference type="PANTHER" id="PTHR18929:SF132">
    <property type="entry name" value="PROTEIN DISULFIDE-ISOMERASE A3"/>
    <property type="match status" value="1"/>
</dbReference>
<accession>A0AA38HPC8</accession>
<comment type="similarity">
    <text evidence="3">Belongs to the protein disulfide isomerase family.</text>
</comment>
<dbReference type="Proteomes" id="UP001168821">
    <property type="component" value="Unassembled WGS sequence"/>
</dbReference>
<dbReference type="InterPro" id="IPR013766">
    <property type="entry name" value="Thioredoxin_domain"/>
</dbReference>
<dbReference type="GO" id="GO:0003756">
    <property type="term" value="F:protein disulfide isomerase activity"/>
    <property type="evidence" value="ECO:0007669"/>
    <property type="project" value="UniProtKB-EC"/>
</dbReference>
<keyword evidence="6" id="KW-0413">Isomerase</keyword>
<feature type="chain" id="PRO_5041442448" description="protein disulfide-isomerase" evidence="8">
    <location>
        <begin position="20"/>
        <end position="494"/>
    </location>
</feature>
<dbReference type="InterPro" id="IPR036249">
    <property type="entry name" value="Thioredoxin-like_sf"/>
</dbReference>
<protein>
    <recommendedName>
        <fullName evidence="4">protein disulfide-isomerase</fullName>
        <ecNumber evidence="4">5.3.4.1</ecNumber>
    </recommendedName>
</protein>
<dbReference type="Gene3D" id="3.40.30.10">
    <property type="entry name" value="Glutaredoxin"/>
    <property type="match status" value="4"/>
</dbReference>
<dbReference type="EMBL" id="JALNTZ010000009">
    <property type="protein sequence ID" value="KAJ3641338.1"/>
    <property type="molecule type" value="Genomic_DNA"/>
</dbReference>
<comment type="caution">
    <text evidence="10">The sequence shown here is derived from an EMBL/GenBank/DDBJ whole genome shotgun (WGS) entry which is preliminary data.</text>
</comment>
<evidence type="ECO:0000259" key="9">
    <source>
        <dbReference type="PROSITE" id="PS51352"/>
    </source>
</evidence>
<proteinExistence type="inferred from homology"/>
<evidence type="ECO:0000256" key="4">
    <source>
        <dbReference type="ARBA" id="ARBA00012723"/>
    </source>
</evidence>
<reference evidence="10" key="1">
    <citation type="journal article" date="2023" name="G3 (Bethesda)">
        <title>Whole genome assemblies of Zophobas morio and Tenebrio molitor.</title>
        <authorList>
            <person name="Kaur S."/>
            <person name="Stinson S.A."/>
            <person name="diCenzo G.C."/>
        </authorList>
    </citation>
    <scope>NUCLEOTIDE SEQUENCE</scope>
    <source>
        <strain evidence="10">QUZm001</strain>
    </source>
</reference>
<dbReference type="SUPFAM" id="SSF52833">
    <property type="entry name" value="Thioredoxin-like"/>
    <property type="match status" value="3"/>
</dbReference>
<sequence length="494" mass="57345">MPNPAALLLLSLSLHFSLCRDPNVLQLTDTNFSHRLKQNPILLVAFFIPWCGPCQKMRPQYSRAANILKGYNLPVALGKLDCSGLGKRTCEQKQIGHHFPVIHLYRNGSFVKEYTNTKDCFGFVKFMRVQILPSAVELKSVDEFKKFIKGQEDVVVVGFFEEESRLRKMFFKVAEKMKERIFFAYTRCEKVLLREGVNNGIVLFRPEITHCRYEEERVLFTGRVVIGEIKNFIIKNYYGLVGCRSPANIIHFPNPLIILYYTVDYNSSGKEPGYWRLRMLKVAHKYQKYVKFVTSAKDDFEEELVDYPVEYGNLMRPFVLAKDLENKKYIMTEEFTSENFDRFVDDFVHHRLEQYHKSKPVPFEGDGVTVMASTSNFNNTVTNNGKDTLLHFYDPGNHTSRLVAMVLREAAHLLLEEDVVVVTMDIGEHEIPPIFPEDKVESLYWLPKDDKENPILYTGRKEVEDVIQFVAEKATTKLKNYDRDGNPTHVKDEL</sequence>
<dbReference type="CDD" id="cd02961">
    <property type="entry name" value="PDI_a_family"/>
    <property type="match status" value="1"/>
</dbReference>
<name>A0AA38HPC8_9CUCU</name>
<keyword evidence="5" id="KW-0256">Endoplasmic reticulum</keyword>
<evidence type="ECO:0000256" key="3">
    <source>
        <dbReference type="ARBA" id="ARBA00006347"/>
    </source>
</evidence>
<dbReference type="Pfam" id="PF13848">
    <property type="entry name" value="Thioredoxin_6"/>
    <property type="match status" value="1"/>
</dbReference>
<gene>
    <name evidence="10" type="ORF">Zmor_027850</name>
</gene>
<evidence type="ECO:0000256" key="7">
    <source>
        <dbReference type="ARBA" id="ARBA00023284"/>
    </source>
</evidence>
<keyword evidence="7" id="KW-0676">Redox-active center</keyword>
<dbReference type="GO" id="GO:0005788">
    <property type="term" value="C:endoplasmic reticulum lumen"/>
    <property type="evidence" value="ECO:0007669"/>
    <property type="project" value="UniProtKB-SubCell"/>
</dbReference>
<feature type="domain" description="Thioredoxin" evidence="9">
    <location>
        <begin position="7"/>
        <end position="153"/>
    </location>
</feature>
<evidence type="ECO:0000256" key="6">
    <source>
        <dbReference type="ARBA" id="ARBA00023235"/>
    </source>
</evidence>
<dbReference type="GO" id="GO:0034976">
    <property type="term" value="P:response to endoplasmic reticulum stress"/>
    <property type="evidence" value="ECO:0007669"/>
    <property type="project" value="TreeGrafter"/>
</dbReference>
<evidence type="ECO:0000256" key="8">
    <source>
        <dbReference type="SAM" id="SignalP"/>
    </source>
</evidence>
<dbReference type="PROSITE" id="PS00194">
    <property type="entry name" value="THIOREDOXIN_1"/>
    <property type="match status" value="1"/>
</dbReference>
<dbReference type="AlphaFoldDB" id="A0AA38HPC8"/>
<evidence type="ECO:0000313" key="11">
    <source>
        <dbReference type="Proteomes" id="UP001168821"/>
    </source>
</evidence>
<evidence type="ECO:0000256" key="5">
    <source>
        <dbReference type="ARBA" id="ARBA00022824"/>
    </source>
</evidence>
<dbReference type="PROSITE" id="PS51352">
    <property type="entry name" value="THIOREDOXIN_2"/>
    <property type="match status" value="1"/>
</dbReference>
<dbReference type="PANTHER" id="PTHR18929">
    <property type="entry name" value="PROTEIN DISULFIDE ISOMERASE"/>
    <property type="match status" value="1"/>
</dbReference>
<feature type="signal peptide" evidence="8">
    <location>
        <begin position="1"/>
        <end position="19"/>
    </location>
</feature>
<evidence type="ECO:0000313" key="10">
    <source>
        <dbReference type="EMBL" id="KAJ3641338.1"/>
    </source>
</evidence>
<dbReference type="FunFam" id="3.40.30.10:FF:000077">
    <property type="entry name" value="Protein disulfide-isomerase"/>
    <property type="match status" value="1"/>
</dbReference>
<evidence type="ECO:0000256" key="1">
    <source>
        <dbReference type="ARBA" id="ARBA00001182"/>
    </source>
</evidence>
<evidence type="ECO:0000256" key="2">
    <source>
        <dbReference type="ARBA" id="ARBA00004319"/>
    </source>
</evidence>
<keyword evidence="8" id="KW-0732">Signal</keyword>
<dbReference type="EC" id="5.3.4.1" evidence="4"/>
<comment type="subcellular location">
    <subcellularLocation>
        <location evidence="2">Endoplasmic reticulum lumen</location>
    </subcellularLocation>
</comment>
<keyword evidence="11" id="KW-1185">Reference proteome</keyword>
<organism evidence="10 11">
    <name type="scientific">Zophobas morio</name>
    <dbReference type="NCBI Taxonomy" id="2755281"/>
    <lineage>
        <taxon>Eukaryota</taxon>
        <taxon>Metazoa</taxon>
        <taxon>Ecdysozoa</taxon>
        <taxon>Arthropoda</taxon>
        <taxon>Hexapoda</taxon>
        <taxon>Insecta</taxon>
        <taxon>Pterygota</taxon>
        <taxon>Neoptera</taxon>
        <taxon>Endopterygota</taxon>
        <taxon>Coleoptera</taxon>
        <taxon>Polyphaga</taxon>
        <taxon>Cucujiformia</taxon>
        <taxon>Tenebrionidae</taxon>
        <taxon>Zophobas</taxon>
    </lineage>
</organism>
<dbReference type="Pfam" id="PF00085">
    <property type="entry name" value="Thioredoxin"/>
    <property type="match status" value="1"/>
</dbReference>
<comment type="catalytic activity">
    <reaction evidence="1">
        <text>Catalyzes the rearrangement of -S-S- bonds in proteins.</text>
        <dbReference type="EC" id="5.3.4.1"/>
    </reaction>
</comment>